<organism evidence="1">
    <name type="scientific">Anguilla anguilla</name>
    <name type="common">European freshwater eel</name>
    <name type="synonym">Muraena anguilla</name>
    <dbReference type="NCBI Taxonomy" id="7936"/>
    <lineage>
        <taxon>Eukaryota</taxon>
        <taxon>Metazoa</taxon>
        <taxon>Chordata</taxon>
        <taxon>Craniata</taxon>
        <taxon>Vertebrata</taxon>
        <taxon>Euteleostomi</taxon>
        <taxon>Actinopterygii</taxon>
        <taxon>Neopterygii</taxon>
        <taxon>Teleostei</taxon>
        <taxon>Anguilliformes</taxon>
        <taxon>Anguillidae</taxon>
        <taxon>Anguilla</taxon>
    </lineage>
</organism>
<reference evidence="1" key="2">
    <citation type="journal article" date="2015" name="Fish Shellfish Immunol.">
        <title>Early steps in the European eel (Anguilla anguilla)-Vibrio vulnificus interaction in the gills: Role of the RtxA13 toxin.</title>
        <authorList>
            <person name="Callol A."/>
            <person name="Pajuelo D."/>
            <person name="Ebbesson L."/>
            <person name="Teles M."/>
            <person name="MacKenzie S."/>
            <person name="Amaro C."/>
        </authorList>
    </citation>
    <scope>NUCLEOTIDE SEQUENCE</scope>
</reference>
<proteinExistence type="predicted"/>
<name>A0A0E9X7T8_ANGAN</name>
<protein>
    <submittedName>
        <fullName evidence="1">Uncharacterized protein</fullName>
    </submittedName>
</protein>
<dbReference type="EMBL" id="GBXM01010839">
    <property type="protein sequence ID" value="JAH97738.1"/>
    <property type="molecule type" value="Transcribed_RNA"/>
</dbReference>
<sequence>MATDSSPTITPKNQTLWLSHRSTDALSLSTNNRCIPDIRGAFIVLDLCVYQPTNFMKWLDLKEC</sequence>
<evidence type="ECO:0000313" key="1">
    <source>
        <dbReference type="EMBL" id="JAH97738.1"/>
    </source>
</evidence>
<dbReference type="AlphaFoldDB" id="A0A0E9X7T8"/>
<reference evidence="1" key="1">
    <citation type="submission" date="2014-11" db="EMBL/GenBank/DDBJ databases">
        <authorList>
            <person name="Amaro Gonzalez C."/>
        </authorList>
    </citation>
    <scope>NUCLEOTIDE SEQUENCE</scope>
</reference>
<accession>A0A0E9X7T8</accession>